<organism evidence="2 3">
    <name type="scientific">Gracilibacillus dipsosauri</name>
    <dbReference type="NCBI Taxonomy" id="178340"/>
    <lineage>
        <taxon>Bacteria</taxon>
        <taxon>Bacillati</taxon>
        <taxon>Bacillota</taxon>
        <taxon>Bacilli</taxon>
        <taxon>Bacillales</taxon>
        <taxon>Bacillaceae</taxon>
        <taxon>Gracilibacillus</taxon>
    </lineage>
</organism>
<feature type="transmembrane region" description="Helical" evidence="1">
    <location>
        <begin position="169"/>
        <end position="192"/>
    </location>
</feature>
<keyword evidence="1" id="KW-1133">Transmembrane helix</keyword>
<dbReference type="RefSeq" id="WP_109985289.1">
    <property type="nucleotide sequence ID" value="NZ_QGTD01000018.1"/>
</dbReference>
<accession>A0A317KUG5</accession>
<evidence type="ECO:0000313" key="2">
    <source>
        <dbReference type="EMBL" id="PWU67191.1"/>
    </source>
</evidence>
<proteinExistence type="predicted"/>
<evidence type="ECO:0000313" key="3">
    <source>
        <dbReference type="Proteomes" id="UP000245624"/>
    </source>
</evidence>
<keyword evidence="1" id="KW-0812">Transmembrane</keyword>
<name>A0A317KUG5_9BACI</name>
<feature type="transmembrane region" description="Helical" evidence="1">
    <location>
        <begin position="105"/>
        <end position="127"/>
    </location>
</feature>
<evidence type="ECO:0008006" key="4">
    <source>
        <dbReference type="Google" id="ProtNLM"/>
    </source>
</evidence>
<feature type="transmembrane region" description="Helical" evidence="1">
    <location>
        <begin position="139"/>
        <end position="163"/>
    </location>
</feature>
<evidence type="ECO:0000256" key="1">
    <source>
        <dbReference type="SAM" id="Phobius"/>
    </source>
</evidence>
<gene>
    <name evidence="2" type="ORF">DLJ74_16595</name>
</gene>
<dbReference type="Pfam" id="PF04854">
    <property type="entry name" value="DUF624"/>
    <property type="match status" value="1"/>
</dbReference>
<feature type="transmembrane region" description="Helical" evidence="1">
    <location>
        <begin position="22"/>
        <end position="47"/>
    </location>
</feature>
<keyword evidence="3" id="KW-1185">Reference proteome</keyword>
<sequence>MYNGGIIYTSATWISRLAFLNLLWICFSIFGLVVFGFFPAVVAMLAIERKWIRGEKDVTILKTFWLEFKQNFITANIIGYSLVVACFLIYLNMTLVSSLNNWMEPLLLFILYGFAFLFAILAIYIFPAFVHYQARLIDYFLHGVMIALISPVHSLFILINVIAFFFIGYFFPGIICVYLGSGITFIVMWFAYQSIQKIENKIAVEKRRNIVHDR</sequence>
<keyword evidence="1" id="KW-0472">Membrane</keyword>
<dbReference type="Proteomes" id="UP000245624">
    <property type="component" value="Unassembled WGS sequence"/>
</dbReference>
<feature type="transmembrane region" description="Helical" evidence="1">
    <location>
        <begin position="72"/>
        <end position="93"/>
    </location>
</feature>
<dbReference type="OrthoDB" id="2182676at2"/>
<protein>
    <recommendedName>
        <fullName evidence="4">DUF624 domain-containing protein</fullName>
    </recommendedName>
</protein>
<dbReference type="AlphaFoldDB" id="A0A317KUG5"/>
<reference evidence="2 3" key="1">
    <citation type="submission" date="2018-05" db="EMBL/GenBank/DDBJ databases">
        <title>Genomic analysis of Gracilibacillus dipsosauri DD1 reveals novel features of a salt-tolerant amylase.</title>
        <authorList>
            <person name="Deutch C.E."/>
            <person name="Yang S."/>
        </authorList>
    </citation>
    <scope>NUCLEOTIDE SEQUENCE [LARGE SCALE GENOMIC DNA]</scope>
    <source>
        <strain evidence="2 3">DD1</strain>
    </source>
</reference>
<dbReference type="EMBL" id="QGTD01000018">
    <property type="protein sequence ID" value="PWU67191.1"/>
    <property type="molecule type" value="Genomic_DNA"/>
</dbReference>
<dbReference type="InterPro" id="IPR006938">
    <property type="entry name" value="DUF624"/>
</dbReference>
<comment type="caution">
    <text evidence="2">The sequence shown here is derived from an EMBL/GenBank/DDBJ whole genome shotgun (WGS) entry which is preliminary data.</text>
</comment>